<keyword evidence="4" id="KW-0804">Transcription</keyword>
<comment type="function">
    <text evidence="4">Component of the Mediator complex, a coactivator involved in the regulated transcription of nearly all RNA polymerase II-dependent genes. Mediator functions as a bridge to convey information from gene-specific regulatory proteins to the basal RNA polymerase II transcription machinery. Mediator is recruited to promoters by direct interactions with regulatory proteins and serves as a scaffold for the assembly of a functional pre-initiation complex with RNA polymerase II and the general transcription factors.</text>
</comment>
<evidence type="ECO:0000256" key="4">
    <source>
        <dbReference type="RuleBase" id="RU364147"/>
    </source>
</evidence>
<dbReference type="AlphaFoldDB" id="A0A0M9VN60"/>
<evidence type="ECO:0000256" key="2">
    <source>
        <dbReference type="ARBA" id="ARBA00008186"/>
    </source>
</evidence>
<comment type="subcellular location">
    <subcellularLocation>
        <location evidence="1 4">Nucleus</location>
    </subcellularLocation>
</comment>
<dbReference type="InterPro" id="IPR019404">
    <property type="entry name" value="Mediator_Med11"/>
</dbReference>
<dbReference type="EMBL" id="LGAV01000008">
    <property type="protein sequence ID" value="KOS12975.1"/>
    <property type="molecule type" value="Genomic_DNA"/>
</dbReference>
<sequence length="172" mass="18002">MASPARSPAQSAASSETDGTADDLLEKLLHCDEQLADLLSTASQAVLTLAPASDQAASSFDEHMQEWFSKLNDVQITLRHAAHALRQARLPPLMTPATAQARLQGEAGVAGPSHTLSHSTPYSLSTLRLREAAWQRIAEALATGPTDNSALALPLIRGASLATAARDSTLGA</sequence>
<dbReference type="GeneID" id="28726847"/>
<dbReference type="GO" id="GO:0003712">
    <property type="term" value="F:transcription coregulator activity"/>
    <property type="evidence" value="ECO:0007669"/>
    <property type="project" value="InterPro"/>
</dbReference>
<accession>A0A0M9VN60</accession>
<name>A0A0M9VN60_9BASI</name>
<dbReference type="VEuPathDB" id="FungiDB:Malapachy_0453"/>
<dbReference type="GO" id="GO:0016592">
    <property type="term" value="C:mediator complex"/>
    <property type="evidence" value="ECO:0007669"/>
    <property type="project" value="InterPro"/>
</dbReference>
<keyword evidence="4" id="KW-0010">Activator</keyword>
<dbReference type="Gene3D" id="1.10.287.3490">
    <property type="match status" value="1"/>
</dbReference>
<comment type="subunit">
    <text evidence="4">Component of the Mediator complex.</text>
</comment>
<dbReference type="GO" id="GO:0006357">
    <property type="term" value="P:regulation of transcription by RNA polymerase II"/>
    <property type="evidence" value="ECO:0007669"/>
    <property type="project" value="InterPro"/>
</dbReference>
<keyword evidence="3 4" id="KW-0539">Nucleus</keyword>
<evidence type="ECO:0000256" key="1">
    <source>
        <dbReference type="ARBA" id="ARBA00004123"/>
    </source>
</evidence>
<keyword evidence="6" id="KW-1185">Reference proteome</keyword>
<reference evidence="5 6" key="1">
    <citation type="submission" date="2015-07" db="EMBL/GenBank/DDBJ databases">
        <title>Draft Genome Sequence of Malassezia furfur CBS1878 and Malassezia pachydermatis CBS1879.</title>
        <authorList>
            <person name="Triana S."/>
            <person name="Ohm R."/>
            <person name="Gonzalez A."/>
            <person name="DeCock H."/>
            <person name="Restrepo S."/>
            <person name="Celis A."/>
        </authorList>
    </citation>
    <scope>NUCLEOTIDE SEQUENCE [LARGE SCALE GENOMIC DNA]</scope>
    <source>
        <strain evidence="5 6">CBS 1879</strain>
    </source>
</reference>
<keyword evidence="4" id="KW-0805">Transcription regulation</keyword>
<gene>
    <name evidence="4" type="primary">MED11</name>
    <name evidence="5" type="ORF">Malapachy_0453</name>
</gene>
<comment type="similarity">
    <text evidence="2 4">Belongs to the Mediator complex subunit 11 family.</text>
</comment>
<comment type="caution">
    <text evidence="5">The sequence shown here is derived from an EMBL/GenBank/DDBJ whole genome shotgun (WGS) entry which is preliminary data.</text>
</comment>
<dbReference type="Pfam" id="PF10280">
    <property type="entry name" value="Med11"/>
    <property type="match status" value="1"/>
</dbReference>
<dbReference type="RefSeq" id="XP_017990607.1">
    <property type="nucleotide sequence ID" value="XM_018134972.1"/>
</dbReference>
<evidence type="ECO:0000313" key="5">
    <source>
        <dbReference type="EMBL" id="KOS12975.1"/>
    </source>
</evidence>
<evidence type="ECO:0000313" key="6">
    <source>
        <dbReference type="Proteomes" id="UP000037751"/>
    </source>
</evidence>
<dbReference type="Proteomes" id="UP000037751">
    <property type="component" value="Unassembled WGS sequence"/>
</dbReference>
<proteinExistence type="inferred from homology"/>
<protein>
    <recommendedName>
        <fullName evidence="4">Mediator of RNA polymerase II transcription subunit 11</fullName>
    </recommendedName>
    <alternativeName>
        <fullName evidence="4">Mediator complex subunit 11</fullName>
    </alternativeName>
</protein>
<organism evidence="5 6">
    <name type="scientific">Malassezia pachydermatis</name>
    <dbReference type="NCBI Taxonomy" id="77020"/>
    <lineage>
        <taxon>Eukaryota</taxon>
        <taxon>Fungi</taxon>
        <taxon>Dikarya</taxon>
        <taxon>Basidiomycota</taxon>
        <taxon>Ustilaginomycotina</taxon>
        <taxon>Malasseziomycetes</taxon>
        <taxon>Malasseziales</taxon>
        <taxon>Malasseziaceae</taxon>
        <taxon>Malassezia</taxon>
    </lineage>
</organism>
<dbReference type="OrthoDB" id="3351087at2759"/>
<evidence type="ECO:0000256" key="3">
    <source>
        <dbReference type="ARBA" id="ARBA00023242"/>
    </source>
</evidence>